<dbReference type="PANTHER" id="PTHR19229:SF190">
    <property type="entry name" value="RETINAL-SPECIFIC PHOSPHOLIPID-TRANSPORTING ATPASE ABCA4"/>
    <property type="match status" value="1"/>
</dbReference>
<dbReference type="InterPro" id="IPR017871">
    <property type="entry name" value="ABC_transporter-like_CS"/>
</dbReference>
<dbReference type="EC" id="7.6.2.1" evidence="2"/>
<dbReference type="GO" id="GO:0016887">
    <property type="term" value="F:ATP hydrolysis activity"/>
    <property type="evidence" value="ECO:0007669"/>
    <property type="project" value="InterPro"/>
</dbReference>
<feature type="transmembrane region" description="Helical" evidence="14">
    <location>
        <begin position="653"/>
        <end position="673"/>
    </location>
</feature>
<keyword evidence="4 14" id="KW-0812">Transmembrane</keyword>
<dbReference type="SMART" id="SM00382">
    <property type="entry name" value="AAA"/>
    <property type="match status" value="2"/>
</dbReference>
<evidence type="ECO:0000256" key="9">
    <source>
        <dbReference type="ARBA" id="ARBA00023136"/>
    </source>
</evidence>
<feature type="domain" description="ABC transporter" evidence="15">
    <location>
        <begin position="976"/>
        <end position="1207"/>
    </location>
</feature>
<keyword evidence="8 14" id="KW-1133">Transmembrane helix</keyword>
<evidence type="ECO:0000256" key="4">
    <source>
        <dbReference type="ARBA" id="ARBA00022692"/>
    </source>
</evidence>
<keyword evidence="11" id="KW-0325">Glycoprotein</keyword>
<dbReference type="FunFam" id="3.40.50.300:FF:000232">
    <property type="entry name" value="ATP-binding cassette, sub-family A (ABC1), member 1"/>
    <property type="match status" value="1"/>
</dbReference>
<feature type="transmembrane region" description="Helical" evidence="14">
    <location>
        <begin position="1394"/>
        <end position="1415"/>
    </location>
</feature>
<keyword evidence="7" id="KW-1278">Translocase</keyword>
<dbReference type="CDD" id="cd03263">
    <property type="entry name" value="ABC_subfamily_A"/>
    <property type="match status" value="2"/>
</dbReference>
<feature type="transmembrane region" description="Helical" evidence="14">
    <location>
        <begin position="23"/>
        <end position="42"/>
    </location>
</feature>
<accession>A0AAN8AL72</accession>
<dbReference type="Pfam" id="PF00005">
    <property type="entry name" value="ABC_tran"/>
    <property type="match status" value="2"/>
</dbReference>
<evidence type="ECO:0000259" key="15">
    <source>
        <dbReference type="PROSITE" id="PS50893"/>
    </source>
</evidence>
<comment type="catalytic activity">
    <reaction evidence="12">
        <text>ATP + H2O + phospholipidSide 1 = ADP + phosphate + phospholipidSide 2.</text>
        <dbReference type="EC" id="7.6.2.1"/>
    </reaction>
</comment>
<dbReference type="PROSITE" id="PS50893">
    <property type="entry name" value="ABC_TRANSPORTER_2"/>
    <property type="match status" value="2"/>
</dbReference>
<feature type="transmembrane region" description="Helical" evidence="14">
    <location>
        <begin position="730"/>
        <end position="753"/>
    </location>
</feature>
<dbReference type="InterPro" id="IPR026082">
    <property type="entry name" value="ABCA"/>
</dbReference>
<proteinExistence type="predicted"/>
<name>A0AAN8AL72_ELEMC</name>
<dbReference type="SUPFAM" id="SSF52540">
    <property type="entry name" value="P-loop containing nucleoside triphosphate hydrolases"/>
    <property type="match status" value="2"/>
</dbReference>
<sequence>MKTGSQIRLLLWKNWTLRKRQKVRFIVEICWPVLLFVGLVWLRKANPLYQQHECHFPNKAMPSAGILPWIQGIFCNVNNPCFRYPTRGESPGVVSNYNDSVLARFYVDIQELLLEDRDVQELGGLWQEISSFSNFMETLRNNPSVVLGRGLKLDDILKDDENFTAFLLQNAGLSESIVYQFVNAEIRLEQFAYGIPDLQLKDIACSQALLDRFIIFPSRMGLHGVRNAMCALNQQRLQRIEDVLYANVDFFKIFKLMPKVMDSSSQGIDLHYWGRVLKTTSEKVQVLMEREGSQDLLKVVSALFENEGSPTFSQIMSSLSKLFCGYPEGGGSRVLSFNWYEDNNYKMFLGVNGTKKRSYVYDDSATPSCNALMETLESNPVTKIVWNSVKPLLMGKILYTPNSPAVHKIIKSANTTFEELERLQNMARAWEELGPQLWAFFNDSVQMNMIRDTLGNPTVMNFVDNSLQDTELTTKHILNFLHNGPEENREEGMPNVTWKNIFNITDQIIGMFNKYGECLDLDKFVPYTDESQMTHQALYLLEESKFWAGVVFTDIFPWTRSVPPHVKYKIRMDIDAVERTNKIKDRYWDPGPRADTMEDQRYIWGGFAYLQDMIEHGILKLHTGKDWPLGVYVQQMPYPCYVDDLFMITLNRCFPMFMVLAWIYSVSMTVKSIVLEKELRLKETLKTMGVENGVIWCTCFIDSFIMMTTSTALLSIIIMGGKVLNYSNTLLVFFFLLTFTVTTIMQCFLMSVFFNKANLAAACSGIIYFTLYLPHVLCFAWQDRITKNMKMAASLLSPVAFGFGTEYLSRYEEQGLGLQWDNIMTSPLEKDTYSFLTSILMMVFDAVLYGVLAWYLDNVFPGQYGVGRPFYFPFQSSYWRQSAASNTERAYQDAVIVEPDIVVEQDVESTGSPVTHTCNGSARRKGCKHQSKREQQERERELLKRQEDTQNHVEEGHGLEGQMFFEADPLGLKKGVQIEDLVMQFSGSSRPAVNHLSINFYEGQITSFLGHNGAGKTTTMSILTGLFPPTSGTAYVNGSDIRTDMDTIRSSMGMCPQYNILFKHLTVAEHILFYSLLKGRSQEEAEREVEEMLVDLGLPHKRDDEAQNLSGGMQRKLSVAMAFAGGSKVVILDEPTSGVDPYSRRSIWDLLLKYRAGRTVILSTHHMDEADLLSDRIAIISKGQLHCSGSPLFLKNCFGVGFYLTLVRRIKDLKKRENDCDCASDCSCSCSICTSYKDLSQNHSQHLDRALDGDIESITSLIHHHVPEAKLIETIGQELTYLLPNKGFKHRAYASLFRELEETLADMGLSSFGISDTSLEEIFIKVTADGEAANNGTTPEQNGGMHNNGITHGASDSSAGKGSMQVKGSSLILKQFHALLVKRFHHAIRSAKDFLAQIVLPASFVLIALIFTMVVPPFGEYPSLTLTPWMYGQQFTFFSNEQPFDPIMKRFTERLLDEPGLGTRCMAGNPLEMACNNSTSNWEYPEPSPAVSDILKSPEWSQRNPSPSCQCSSSKKLTMMPICPAGAGGLPPRQRMEATGDTMLDMTDKNISDYLVKTYPTLIRASLKSKYWVNEQRYGGLSVGGQLPILNVNPMDIQHFFHQLGRMLNITGGHYSQRALREIGPFLHYMESEFNVKVWYNNKGWHAMVAFMNVANNAILRAFLPSSSKPMEFGITAINHPLNLTKEQLSEVTVLTTSVDAVVAICVIFAMSFIPASFVLYLIQERVTKAKHLQFVSGVSPVVYWVANFFWDMVNYSLSTALVVGIFLAFDKKCYTSPSNLPALITLLLLYGWSVTPLMYPMSYIFDIPSTAYVSLSCINLFIGINTSAVTFILELFENNLSLLKFNEWLKKALLVLPHFCLGRGLIDMAMNQAVTDVYARFGEEFTQDPFRWDFVGKNIAFMAVEGFVFFIVNLLIQYRFFMDHWLKESKQTTVGHEDEDVAAERQRVYDGASKTDILQIRDLSKTYVGRKRAAVDRICVGVPAGECFGLLGVNGAGKTTTFKMLTGDTDVSSGEATVAGYSILSEILDVHQNMGYCPQFEAIDELLTGREHLYLYARLRGVPESEIPRVAEWGIQKLGLTEYAGRCAGTYSGGNKRKLSTAIAMIGCPALVLLDEPTTGMDPHSRRFLWNAIMSVIQDGRAVVLTSHSMEECEALCTRLAIMVNGTFKCLGTIQHLKYKFGDGYVVTMKMKAAKAGLSPDLEPVESFMESSFPGCVQREKHYNTLQYEIASSSLARIFSWWWPIKNGSASKITLFPRQHWTRCLSTLPSSRRQTTRTLR</sequence>
<evidence type="ECO:0000256" key="5">
    <source>
        <dbReference type="ARBA" id="ARBA00022741"/>
    </source>
</evidence>
<feature type="transmembrane region" description="Helical" evidence="14">
    <location>
        <begin position="1900"/>
        <end position="1922"/>
    </location>
</feature>
<dbReference type="Pfam" id="PF12698">
    <property type="entry name" value="ABC2_membrane_3"/>
    <property type="match status" value="2"/>
</dbReference>
<feature type="transmembrane region" description="Helical" evidence="14">
    <location>
        <begin position="759"/>
        <end position="781"/>
    </location>
</feature>
<feature type="transmembrane region" description="Helical" evidence="14">
    <location>
        <begin position="1782"/>
        <end position="1800"/>
    </location>
</feature>
<feature type="compositionally biased region" description="Polar residues" evidence="13">
    <location>
        <begin position="1334"/>
        <end position="1360"/>
    </location>
</feature>
<evidence type="ECO:0000313" key="17">
    <source>
        <dbReference type="Proteomes" id="UP001346869"/>
    </source>
</evidence>
<reference evidence="16 17" key="2">
    <citation type="journal article" date="2023" name="Mol. Biol. Evol.">
        <title>Genomics of Secondarily Temperate Adaptation in the Only Non-Antarctic Icefish.</title>
        <authorList>
            <person name="Rivera-Colon A.G."/>
            <person name="Rayamajhi N."/>
            <person name="Minhas B.F."/>
            <person name="Madrigal G."/>
            <person name="Bilyk K.T."/>
            <person name="Yoon V."/>
            <person name="Hune M."/>
            <person name="Gregory S."/>
            <person name="Cheng C.H.C."/>
            <person name="Catchen J.M."/>
        </authorList>
    </citation>
    <scope>NUCLEOTIDE SEQUENCE [LARGE SCALE GENOMIC DNA]</scope>
    <source>
        <strain evidence="16">JMC-PN-2008</strain>
    </source>
</reference>
<evidence type="ECO:0000256" key="13">
    <source>
        <dbReference type="SAM" id="MobiDB-lite"/>
    </source>
</evidence>
<dbReference type="GO" id="GO:0005524">
    <property type="term" value="F:ATP binding"/>
    <property type="evidence" value="ECO:0007669"/>
    <property type="project" value="UniProtKB-KW"/>
</dbReference>
<evidence type="ECO:0000256" key="14">
    <source>
        <dbReference type="SAM" id="Phobius"/>
    </source>
</evidence>
<feature type="transmembrane region" description="Helical" evidence="14">
    <location>
        <begin position="1753"/>
        <end position="1770"/>
    </location>
</feature>
<evidence type="ECO:0000256" key="6">
    <source>
        <dbReference type="ARBA" id="ARBA00022840"/>
    </source>
</evidence>
<dbReference type="GO" id="GO:0016020">
    <property type="term" value="C:membrane"/>
    <property type="evidence" value="ECO:0007669"/>
    <property type="project" value="UniProtKB-SubCell"/>
</dbReference>
<evidence type="ECO:0000313" key="16">
    <source>
        <dbReference type="EMBL" id="KAK5860264.1"/>
    </source>
</evidence>
<protein>
    <recommendedName>
        <fullName evidence="2">P-type phospholipid transporter</fullName>
        <ecNumber evidence="2">7.6.2.1</ecNumber>
    </recommendedName>
</protein>
<evidence type="ECO:0000256" key="11">
    <source>
        <dbReference type="ARBA" id="ARBA00023180"/>
    </source>
</evidence>
<evidence type="ECO:0000256" key="3">
    <source>
        <dbReference type="ARBA" id="ARBA00022553"/>
    </source>
</evidence>
<comment type="caution">
    <text evidence="16">The sequence shown here is derived from an EMBL/GenBank/DDBJ whole genome shotgun (WGS) entry which is preliminary data.</text>
</comment>
<feature type="transmembrane region" description="Helical" evidence="14">
    <location>
        <begin position="833"/>
        <end position="856"/>
    </location>
</feature>
<dbReference type="InterPro" id="IPR056264">
    <property type="entry name" value="R2_ABCA1-4-like"/>
</dbReference>
<keyword evidence="9 14" id="KW-0472">Membrane</keyword>
<keyword evidence="10" id="KW-1015">Disulfide bond</keyword>
<dbReference type="PROSITE" id="PS00211">
    <property type="entry name" value="ABC_TRANSPORTER_1"/>
    <property type="match status" value="1"/>
</dbReference>
<dbReference type="PANTHER" id="PTHR19229">
    <property type="entry name" value="ATP-BINDING CASSETTE TRANSPORTER SUBFAMILY A ABCA"/>
    <property type="match status" value="1"/>
</dbReference>
<keyword evidence="5" id="KW-0547">Nucleotide-binding</keyword>
<feature type="compositionally biased region" description="Basic residues" evidence="13">
    <location>
        <begin position="922"/>
        <end position="931"/>
    </location>
</feature>
<dbReference type="Gene3D" id="3.40.50.300">
    <property type="entry name" value="P-loop containing nucleotide triphosphate hydrolases"/>
    <property type="match status" value="2"/>
</dbReference>
<feature type="transmembrane region" description="Helical" evidence="14">
    <location>
        <begin position="1701"/>
        <end position="1723"/>
    </location>
</feature>
<evidence type="ECO:0000256" key="2">
    <source>
        <dbReference type="ARBA" id="ARBA00012189"/>
    </source>
</evidence>
<dbReference type="InterPro" id="IPR027417">
    <property type="entry name" value="P-loop_NTPase"/>
</dbReference>
<organism evidence="16 17">
    <name type="scientific">Eleginops maclovinus</name>
    <name type="common">Patagonian blennie</name>
    <name type="synonym">Eleginus maclovinus</name>
    <dbReference type="NCBI Taxonomy" id="56733"/>
    <lineage>
        <taxon>Eukaryota</taxon>
        <taxon>Metazoa</taxon>
        <taxon>Chordata</taxon>
        <taxon>Craniata</taxon>
        <taxon>Vertebrata</taxon>
        <taxon>Euteleostomi</taxon>
        <taxon>Actinopterygii</taxon>
        <taxon>Neopterygii</taxon>
        <taxon>Teleostei</taxon>
        <taxon>Neoteleostei</taxon>
        <taxon>Acanthomorphata</taxon>
        <taxon>Eupercaria</taxon>
        <taxon>Perciformes</taxon>
        <taxon>Notothenioidei</taxon>
        <taxon>Eleginopidae</taxon>
        <taxon>Eleginops</taxon>
    </lineage>
</organism>
<dbReference type="Pfam" id="PF23321">
    <property type="entry name" value="R1_ABCA1"/>
    <property type="match status" value="1"/>
</dbReference>
<dbReference type="EMBL" id="JAUZQC010000014">
    <property type="protein sequence ID" value="KAK5860264.1"/>
    <property type="molecule type" value="Genomic_DNA"/>
</dbReference>
<dbReference type="InterPro" id="IPR013525">
    <property type="entry name" value="ABC2_TM"/>
</dbReference>
<reference evidence="16 17" key="1">
    <citation type="journal article" date="2023" name="Genes (Basel)">
        <title>Chromosome-Level Genome Assembly and Circadian Gene Repertoire of the Patagonia Blennie Eleginops maclovinus-The Closest Ancestral Proxy of Antarctic Cryonotothenioids.</title>
        <authorList>
            <person name="Cheng C.C."/>
            <person name="Rivera-Colon A.G."/>
            <person name="Minhas B.F."/>
            <person name="Wilson L."/>
            <person name="Rayamajhi N."/>
            <person name="Vargas-Chacoff L."/>
            <person name="Catchen J.M."/>
        </authorList>
    </citation>
    <scope>NUCLEOTIDE SEQUENCE [LARGE SCALE GENOMIC DNA]</scope>
    <source>
        <strain evidence="16">JMC-PN-2008</strain>
    </source>
</reference>
<dbReference type="GO" id="GO:0005548">
    <property type="term" value="F:phospholipid transporter activity"/>
    <property type="evidence" value="ECO:0007669"/>
    <property type="project" value="TreeGrafter"/>
</dbReference>
<evidence type="ECO:0000256" key="7">
    <source>
        <dbReference type="ARBA" id="ARBA00022967"/>
    </source>
</evidence>
<feature type="transmembrane region" description="Helical" evidence="14">
    <location>
        <begin position="1812"/>
        <end position="1837"/>
    </location>
</feature>
<evidence type="ECO:0000256" key="1">
    <source>
        <dbReference type="ARBA" id="ARBA00004141"/>
    </source>
</evidence>
<keyword evidence="17" id="KW-1185">Reference proteome</keyword>
<feature type="compositionally biased region" description="Basic and acidic residues" evidence="13">
    <location>
        <begin position="932"/>
        <end position="951"/>
    </location>
</feature>
<dbReference type="InterPro" id="IPR003593">
    <property type="entry name" value="AAA+_ATPase"/>
</dbReference>
<feature type="region of interest" description="Disordered" evidence="13">
    <location>
        <begin position="1333"/>
        <end position="1362"/>
    </location>
</feature>
<dbReference type="GO" id="GO:0140326">
    <property type="term" value="F:ATPase-coupled intramembrane lipid transporter activity"/>
    <property type="evidence" value="ECO:0007669"/>
    <property type="project" value="UniProtKB-EC"/>
</dbReference>
<comment type="subcellular location">
    <subcellularLocation>
        <location evidence="1">Membrane</location>
        <topology evidence="1">Multi-pass membrane protein</topology>
    </subcellularLocation>
</comment>
<feature type="compositionally biased region" description="Polar residues" evidence="13">
    <location>
        <begin position="908"/>
        <end position="920"/>
    </location>
</feature>
<gene>
    <name evidence="16" type="ORF">PBY51_021755</name>
</gene>
<dbReference type="FunFam" id="3.40.50.300:FF:000264">
    <property type="entry name" value="ATP-binding cassette, sub-family A (ABC1), member 1"/>
    <property type="match status" value="1"/>
</dbReference>
<evidence type="ECO:0000256" key="10">
    <source>
        <dbReference type="ARBA" id="ARBA00023157"/>
    </source>
</evidence>
<evidence type="ECO:0000256" key="8">
    <source>
        <dbReference type="ARBA" id="ARBA00022989"/>
    </source>
</evidence>
<feature type="domain" description="ABC transporter" evidence="15">
    <location>
        <begin position="1959"/>
        <end position="2191"/>
    </location>
</feature>
<dbReference type="InterPro" id="IPR003439">
    <property type="entry name" value="ABC_transporter-like_ATP-bd"/>
</dbReference>
<dbReference type="Proteomes" id="UP001346869">
    <property type="component" value="Unassembled WGS sequence"/>
</dbReference>
<evidence type="ECO:0000256" key="12">
    <source>
        <dbReference type="ARBA" id="ARBA00034036"/>
    </source>
</evidence>
<feature type="region of interest" description="Disordered" evidence="13">
    <location>
        <begin position="908"/>
        <end position="951"/>
    </location>
</feature>
<dbReference type="GO" id="GO:0140359">
    <property type="term" value="F:ABC-type transporter activity"/>
    <property type="evidence" value="ECO:0007669"/>
    <property type="project" value="InterPro"/>
</dbReference>
<keyword evidence="3" id="KW-0597">Phosphoprotein</keyword>
<feature type="transmembrane region" description="Helical" evidence="14">
    <location>
        <begin position="693"/>
        <end position="718"/>
    </location>
</feature>
<keyword evidence="6" id="KW-0067">ATP-binding</keyword>